<accession>A0A6J1UT52</accession>
<dbReference type="RefSeq" id="XP_026531718.1">
    <property type="nucleotide sequence ID" value="XM_026675933.1"/>
</dbReference>
<dbReference type="CTD" id="91442"/>
<dbReference type="PANTHER" id="PTHR31786:SF2">
    <property type="entry name" value="FANCONI ANEMIA CORE COMPLEX-ASSOCIATED PROTEIN 24"/>
    <property type="match status" value="1"/>
</dbReference>
<dbReference type="Proteomes" id="UP000504612">
    <property type="component" value="Unplaced"/>
</dbReference>
<dbReference type="InterPro" id="IPR040646">
    <property type="entry name" value="PND"/>
</dbReference>
<name>A0A6J1UT52_9SAUR</name>
<dbReference type="Gene3D" id="3.40.50.10130">
    <property type="match status" value="1"/>
</dbReference>
<dbReference type="AlphaFoldDB" id="A0A6J1UT52"/>
<sequence>MKRTNNLTCVEGSLIMANDSTPVRAGAVSVPLGHVIGHEKWKGSQIAQEMQGKVKLILEDGLGLVDFHLSNRCCILYISEADLVAGNGFKRRLVRFRNTCNLQGIVFVEKTQISNQYFPEVQKFVVLELGMTLLPVASQKEAAQLIAQLVHEQTKASNPFQSKKCTRLLEPSVLHTVQQIPGVGKTKALLLLENFGNIHQLCNASLQELEGVVGRSLAQQIHAFFTQAK</sequence>
<dbReference type="CDD" id="cd20076">
    <property type="entry name" value="XPF_nuclease_FAAP24"/>
    <property type="match status" value="1"/>
</dbReference>
<organism evidence="5 6">
    <name type="scientific">Notechis scutatus</name>
    <name type="common">mainland tiger snake</name>
    <dbReference type="NCBI Taxonomy" id="8663"/>
    <lineage>
        <taxon>Eukaryota</taxon>
        <taxon>Metazoa</taxon>
        <taxon>Chordata</taxon>
        <taxon>Craniata</taxon>
        <taxon>Vertebrata</taxon>
        <taxon>Euteleostomi</taxon>
        <taxon>Lepidosauria</taxon>
        <taxon>Squamata</taxon>
        <taxon>Bifurcata</taxon>
        <taxon>Unidentata</taxon>
        <taxon>Episquamata</taxon>
        <taxon>Toxicofera</taxon>
        <taxon>Serpentes</taxon>
        <taxon>Colubroidea</taxon>
        <taxon>Elapidae</taxon>
        <taxon>Hydrophiinae</taxon>
        <taxon>Notechis</taxon>
    </lineage>
</organism>
<feature type="domain" description="Fanconi anemia core complex-associated protein 24 pseudonuclease" evidence="4">
    <location>
        <begin position="28"/>
        <end position="151"/>
    </location>
</feature>
<dbReference type="InterPro" id="IPR026985">
    <property type="entry name" value="FAAP24"/>
</dbReference>
<dbReference type="GO" id="GO:0003682">
    <property type="term" value="F:chromatin binding"/>
    <property type="evidence" value="ECO:0007669"/>
    <property type="project" value="TreeGrafter"/>
</dbReference>
<dbReference type="KEGG" id="nss:113417504"/>
<keyword evidence="2" id="KW-0234">DNA repair</keyword>
<dbReference type="Gene3D" id="1.10.150.20">
    <property type="entry name" value="5' to 3' exonuclease, C-terminal subdomain"/>
    <property type="match status" value="1"/>
</dbReference>
<evidence type="ECO:0000259" key="3">
    <source>
        <dbReference type="Pfam" id="PF12826"/>
    </source>
</evidence>
<keyword evidence="1" id="KW-0227">DNA damage</keyword>
<protein>
    <submittedName>
        <fullName evidence="6">Fanconi anemia core complex-associated protein 24</fullName>
    </submittedName>
</protein>
<keyword evidence="5" id="KW-1185">Reference proteome</keyword>
<evidence type="ECO:0000313" key="6">
    <source>
        <dbReference type="RefSeq" id="XP_026531718.1"/>
    </source>
</evidence>
<evidence type="ECO:0000256" key="1">
    <source>
        <dbReference type="ARBA" id="ARBA00022763"/>
    </source>
</evidence>
<dbReference type="Pfam" id="PF12826">
    <property type="entry name" value="HHH_2"/>
    <property type="match status" value="1"/>
</dbReference>
<proteinExistence type="predicted"/>
<dbReference type="GO" id="GO:0043240">
    <property type="term" value="C:Fanconi anaemia nuclear complex"/>
    <property type="evidence" value="ECO:0007669"/>
    <property type="project" value="InterPro"/>
</dbReference>
<evidence type="ECO:0000256" key="2">
    <source>
        <dbReference type="ARBA" id="ARBA00023204"/>
    </source>
</evidence>
<dbReference type="GO" id="GO:0036297">
    <property type="term" value="P:interstrand cross-link repair"/>
    <property type="evidence" value="ECO:0007669"/>
    <property type="project" value="InterPro"/>
</dbReference>
<evidence type="ECO:0000259" key="4">
    <source>
        <dbReference type="Pfam" id="PF17949"/>
    </source>
</evidence>
<gene>
    <name evidence="6" type="primary">FAAP24</name>
</gene>
<feature type="domain" description="DisA/LigA helix-hairpin-helix motif" evidence="3">
    <location>
        <begin position="180"/>
        <end position="228"/>
    </location>
</feature>
<dbReference type="InterPro" id="IPR041663">
    <property type="entry name" value="DisA/LigA_HHH"/>
</dbReference>
<reference evidence="6" key="1">
    <citation type="submission" date="2025-08" db="UniProtKB">
        <authorList>
            <consortium name="RefSeq"/>
        </authorList>
    </citation>
    <scope>IDENTIFICATION</scope>
</reference>
<evidence type="ECO:0000313" key="5">
    <source>
        <dbReference type="Proteomes" id="UP000504612"/>
    </source>
</evidence>
<dbReference type="SUPFAM" id="SSF47781">
    <property type="entry name" value="RuvA domain 2-like"/>
    <property type="match status" value="1"/>
</dbReference>
<dbReference type="FunFam" id="3.40.50.10130:FF:000006">
    <property type="entry name" value="Fanconi anemia core complex-associated protein 24"/>
    <property type="match status" value="1"/>
</dbReference>
<dbReference type="Pfam" id="PF17949">
    <property type="entry name" value="PND"/>
    <property type="match status" value="1"/>
</dbReference>
<dbReference type="PANTHER" id="PTHR31786">
    <property type="entry name" value="FANCONI ANEMIA CORE COMPLEX-ASSOCIATED PROTEIN 24"/>
    <property type="match status" value="1"/>
</dbReference>
<dbReference type="InterPro" id="IPR010994">
    <property type="entry name" value="RuvA_2-like"/>
</dbReference>
<dbReference type="GeneID" id="113417504"/>